<keyword evidence="5" id="KW-0472">Membrane</keyword>
<protein>
    <submittedName>
        <fullName evidence="6">3',5'-cyclic-nucleotide phosphodiesterase</fullName>
        <ecNumber evidence="6">3.1.4.17</ecNumber>
    </submittedName>
</protein>
<comment type="caution">
    <text evidence="6">The sequence shown here is derived from an EMBL/GenBank/DDBJ whole genome shotgun (WGS) entry which is preliminary data.</text>
</comment>
<dbReference type="EC" id="3.1.4.17" evidence="6"/>
<dbReference type="RefSeq" id="WP_311369684.1">
    <property type="nucleotide sequence ID" value="NZ_JAVRHX010000005.1"/>
</dbReference>
<dbReference type="PANTHER" id="PTHR28283">
    <property type="entry name" value="3',5'-CYCLIC-NUCLEOTIDE PHOSPHODIESTERASE 1"/>
    <property type="match status" value="1"/>
</dbReference>
<dbReference type="CDD" id="cd07735">
    <property type="entry name" value="class_II_PDE_MBL-fold"/>
    <property type="match status" value="1"/>
</dbReference>
<dbReference type="GO" id="GO:0004114">
    <property type="term" value="F:3',5'-cyclic-nucleotide phosphodiesterase activity"/>
    <property type="evidence" value="ECO:0007669"/>
    <property type="project" value="UniProtKB-EC"/>
</dbReference>
<dbReference type="InterPro" id="IPR036866">
    <property type="entry name" value="RibonucZ/Hydroxyglut_hydro"/>
</dbReference>
<keyword evidence="1 4" id="KW-0378">Hydrolase</keyword>
<evidence type="ECO:0000256" key="3">
    <source>
        <dbReference type="ARBA" id="ARBA00025762"/>
    </source>
</evidence>
<dbReference type="InterPro" id="IPR024225">
    <property type="entry name" value="cAMP-PdiesteraseII_CS"/>
</dbReference>
<accession>A0ABU2ZU49</accession>
<dbReference type="PRINTS" id="PR00388">
    <property type="entry name" value="PDIESTERASE2"/>
</dbReference>
<dbReference type="PIRSF" id="PIRSF000962">
    <property type="entry name" value="Cyc_nuc_PDEase"/>
    <property type="match status" value="1"/>
</dbReference>
<proteinExistence type="inferred from homology"/>
<dbReference type="InterPro" id="IPR000396">
    <property type="entry name" value="Pdiesterase2"/>
</dbReference>
<dbReference type="SUPFAM" id="SSF56281">
    <property type="entry name" value="Metallo-hydrolase/oxidoreductase"/>
    <property type="match status" value="1"/>
</dbReference>
<keyword evidence="5" id="KW-1133">Transmembrane helix</keyword>
<dbReference type="Gene3D" id="3.60.15.10">
    <property type="entry name" value="Ribonuclease Z/Hydroxyacylglutathione hydrolase-like"/>
    <property type="match status" value="1"/>
</dbReference>
<dbReference type="EMBL" id="JAVRHX010000005">
    <property type="protein sequence ID" value="MDT0596161.1"/>
    <property type="molecule type" value="Genomic_DNA"/>
</dbReference>
<dbReference type="PROSITE" id="PS00607">
    <property type="entry name" value="PDEASE_II"/>
    <property type="match status" value="1"/>
</dbReference>
<evidence type="ECO:0000256" key="1">
    <source>
        <dbReference type="ARBA" id="ARBA00022801"/>
    </source>
</evidence>
<keyword evidence="7" id="KW-1185">Reference proteome</keyword>
<sequence length="358" mass="39453">MPITNIFRKNISIFQCAVFIFILKSLIASSTAYAIIKNNAMPTDSLDILVLGTEGGVSSDNLSAFLIGPNDQSYSVACDAGSLLTGIESAVSQRNFSNISVPQDYPLSKAGYVLREHIKGYLISHAHLDHIAGLIIASPEDTKKPIYGSENTIGLIRDHYFNWQAWPNFGDQGNKPHLNKYDFQTLQNKQWQSIPNTSFKVAALPLSHSGVESNAFVIEYKQDLIVCLGDTGPDSVEKSNNIKALWQFIAPSVNKGRLKAIIIESSFTNDTPDDKLFGHLTPKYVNQSLADLAKEIKTPSLLTNLPVIISHVKPSLKKGANIELQMRSELASSNTLKVNFILPKQGQRIHLYALTNNN</sequence>
<keyword evidence="5" id="KW-0812">Transmembrane</keyword>
<evidence type="ECO:0000256" key="2">
    <source>
        <dbReference type="ARBA" id="ARBA00023149"/>
    </source>
</evidence>
<keyword evidence="2 4" id="KW-0114">cAMP</keyword>
<dbReference type="Pfam" id="PF02112">
    <property type="entry name" value="PDEase_II"/>
    <property type="match status" value="1"/>
</dbReference>
<reference evidence="6 7" key="1">
    <citation type="submission" date="2023-09" db="EMBL/GenBank/DDBJ databases">
        <authorList>
            <person name="Rey-Velasco X."/>
        </authorList>
    </citation>
    <scope>NUCLEOTIDE SEQUENCE [LARGE SCALE GENOMIC DNA]</scope>
    <source>
        <strain evidence="6 7">P117</strain>
    </source>
</reference>
<evidence type="ECO:0000313" key="7">
    <source>
        <dbReference type="Proteomes" id="UP001253545"/>
    </source>
</evidence>
<evidence type="ECO:0000256" key="5">
    <source>
        <dbReference type="SAM" id="Phobius"/>
    </source>
</evidence>
<name>A0ABU2ZU49_9ALTE</name>
<gene>
    <name evidence="6" type="ORF">RM552_15005</name>
</gene>
<dbReference type="Proteomes" id="UP001253545">
    <property type="component" value="Unassembled WGS sequence"/>
</dbReference>
<comment type="similarity">
    <text evidence="3 4">Belongs to the cyclic nucleotide phosphodiesterase class-II family.</text>
</comment>
<dbReference type="PANTHER" id="PTHR28283:SF1">
    <property type="entry name" value="3',5'-CYCLIC-NUCLEOTIDE PHOSPHODIESTERASE 1"/>
    <property type="match status" value="1"/>
</dbReference>
<feature type="transmembrane region" description="Helical" evidence="5">
    <location>
        <begin position="12"/>
        <end position="36"/>
    </location>
</feature>
<evidence type="ECO:0000313" key="6">
    <source>
        <dbReference type="EMBL" id="MDT0596161.1"/>
    </source>
</evidence>
<organism evidence="6 7">
    <name type="scientific">Glaciecola petra</name>
    <dbReference type="NCBI Taxonomy" id="3075602"/>
    <lineage>
        <taxon>Bacteria</taxon>
        <taxon>Pseudomonadati</taxon>
        <taxon>Pseudomonadota</taxon>
        <taxon>Gammaproteobacteria</taxon>
        <taxon>Alteromonadales</taxon>
        <taxon>Alteromonadaceae</taxon>
        <taxon>Glaciecola</taxon>
    </lineage>
</organism>
<evidence type="ECO:0000256" key="4">
    <source>
        <dbReference type="PIRNR" id="PIRNR000962"/>
    </source>
</evidence>